<dbReference type="Proteomes" id="UP000694044">
    <property type="component" value="Unassembled WGS sequence"/>
</dbReference>
<evidence type="ECO:0008006" key="4">
    <source>
        <dbReference type="Google" id="ProtNLM"/>
    </source>
</evidence>
<dbReference type="OrthoDB" id="73352at2759"/>
<evidence type="ECO:0000256" key="1">
    <source>
        <dbReference type="SAM" id="MobiDB-lite"/>
    </source>
</evidence>
<dbReference type="AlphaFoldDB" id="A0A8T1WGF3"/>
<protein>
    <recommendedName>
        <fullName evidence="4">BED-type domain-containing protein</fullName>
    </recommendedName>
</protein>
<evidence type="ECO:0000313" key="3">
    <source>
        <dbReference type="Proteomes" id="UP000694044"/>
    </source>
</evidence>
<accession>A0A8T1WGF3</accession>
<comment type="caution">
    <text evidence="2">The sequence shown here is derived from an EMBL/GenBank/DDBJ whole genome shotgun (WGS) entry which is preliminary data.</text>
</comment>
<feature type="region of interest" description="Disordered" evidence="1">
    <location>
        <begin position="85"/>
        <end position="120"/>
    </location>
</feature>
<evidence type="ECO:0000313" key="2">
    <source>
        <dbReference type="EMBL" id="KAG7392261.1"/>
    </source>
</evidence>
<reference evidence="2" key="1">
    <citation type="submission" date="2021-02" db="EMBL/GenBank/DDBJ databases">
        <authorList>
            <person name="Palmer J.M."/>
        </authorList>
    </citation>
    <scope>NUCLEOTIDE SEQUENCE</scope>
    <source>
        <strain evidence="2">SCRP734</strain>
    </source>
</reference>
<keyword evidence="3" id="KW-1185">Reference proteome</keyword>
<sequence length="915" mass="99285">MELTPSTGKRTGRPVHPLWAHFHRGEKRNRYHYHAYCSYCVARHGLDQVPPTRGVSVDMLRHLESCPLCPRKVAETVKELCTRRERAAHAKKSTNASSGRGNAAPDSSSRLQEQADDEDEDQALLLDAVAASAAASADAAMETETQTSAAATAAAAAAGTGMETGSATVAGKRTVSEALAVEMPRLTPVDTGGNSEKTSTSKGGQSAVRSIGDTAGFLTMPTKRGRTDSGSATEDPETRWRTSLLQTAVAAGIPLSAFRKSEFQELLRVLSPVRVDSDEVISSVGGPAFLEATATKMAHRQLDRVKEGMLNSTIKSGLTLSVTCWRTLDLQHLVAFTLVNSNGDAACVHVEDLGGHVSQRSAGDGNDSASTMSLLRPAQLLPLAHSIEDVLQDLDEKNICVMGIVADSAVALSAAKRVCHSTRWRSLLVVPCMSALLTSLAGSVLTHESYRDAVGHLVDLAAYFSNSRLQSSLRAMSGEDDARIPLPTREHWFSFVVCLTKALHYSDAITALCSSQEEGGSALAPLALRELVLGNNRRLWKTLRELAVLLAPLREAYSLVFQSKPKLGETSSAHDYDDERATTVHGGLTLAHVMYQLGRMSQQYAVLAESADMNSSSDANGENTTVVAQRLHDVLDAMWQRYDFPTMVLAYVFDFHMDIGQLDMSNSALQWKSVSSYFQLYFQRWFCQSLDIQGQAASGSTPPNNKVEAILKAYRLRQFPFDADTTNCYTDVSSFYSFVSDSHPEICALCCRVYAVALACADLRRVVRGIGYLPSVAQTTERPKQVELLLHVGFATSLKRARRTGSSSDESSILPELLQASRPDDLLCSHDEWEAFASDWRKLLDHELAVDELEQLHHLQGLGSIGSHQDKNDEVPSLSLDQLFFEALPPLPAAVVVAPSPHDPSGAITQASVAL</sequence>
<feature type="compositionally biased region" description="Polar residues" evidence="1">
    <location>
        <begin position="93"/>
        <end position="111"/>
    </location>
</feature>
<proteinExistence type="predicted"/>
<feature type="compositionally biased region" description="Polar residues" evidence="1">
    <location>
        <begin position="192"/>
        <end position="208"/>
    </location>
</feature>
<name>A0A8T1WGF3_9STRA</name>
<feature type="region of interest" description="Disordered" evidence="1">
    <location>
        <begin position="181"/>
        <end position="238"/>
    </location>
</feature>
<gene>
    <name evidence="2" type="ORF">PHYPSEUDO_001365</name>
</gene>
<dbReference type="EMBL" id="JAGDFM010000012">
    <property type="protein sequence ID" value="KAG7392261.1"/>
    <property type="molecule type" value="Genomic_DNA"/>
</dbReference>
<organism evidence="2 3">
    <name type="scientific">Phytophthora pseudosyringae</name>
    <dbReference type="NCBI Taxonomy" id="221518"/>
    <lineage>
        <taxon>Eukaryota</taxon>
        <taxon>Sar</taxon>
        <taxon>Stramenopiles</taxon>
        <taxon>Oomycota</taxon>
        <taxon>Peronosporomycetes</taxon>
        <taxon>Peronosporales</taxon>
        <taxon>Peronosporaceae</taxon>
        <taxon>Phytophthora</taxon>
    </lineage>
</organism>